<accession>A0A8H5ND34</accession>
<proteinExistence type="predicted"/>
<comment type="caution">
    <text evidence="1">The sequence shown here is derived from an EMBL/GenBank/DDBJ whole genome shotgun (WGS) entry which is preliminary data.</text>
</comment>
<organism evidence="1 2">
    <name type="scientific">Fusarium phyllophilum</name>
    <dbReference type="NCBI Taxonomy" id="47803"/>
    <lineage>
        <taxon>Eukaryota</taxon>
        <taxon>Fungi</taxon>
        <taxon>Dikarya</taxon>
        <taxon>Ascomycota</taxon>
        <taxon>Pezizomycotina</taxon>
        <taxon>Sordariomycetes</taxon>
        <taxon>Hypocreomycetidae</taxon>
        <taxon>Hypocreales</taxon>
        <taxon>Nectriaceae</taxon>
        <taxon>Fusarium</taxon>
        <taxon>Fusarium fujikuroi species complex</taxon>
    </lineage>
</organism>
<dbReference type="AlphaFoldDB" id="A0A8H5ND34"/>
<dbReference type="InterPro" id="IPR054208">
    <property type="entry name" value="DUF6914"/>
</dbReference>
<dbReference type="OrthoDB" id="2679825at2759"/>
<dbReference type="EMBL" id="JAAOAQ010000238">
    <property type="protein sequence ID" value="KAF5560245.1"/>
    <property type="molecule type" value="Genomic_DNA"/>
</dbReference>
<keyword evidence="2" id="KW-1185">Reference proteome</keyword>
<evidence type="ECO:0000313" key="2">
    <source>
        <dbReference type="Proteomes" id="UP000582016"/>
    </source>
</evidence>
<gene>
    <name evidence="1" type="ORF">FPHYL_6758</name>
</gene>
<dbReference type="Pfam" id="PF21858">
    <property type="entry name" value="DUF6914"/>
    <property type="match status" value="1"/>
</dbReference>
<evidence type="ECO:0000313" key="1">
    <source>
        <dbReference type="EMBL" id="KAF5560245.1"/>
    </source>
</evidence>
<sequence length="185" mass="21030">MPSDKDRLYVALYARGGAPVMPGLEDTYHWALIVGPKTESNASRGRRFHAKEKLHVFGNPPVPQSVWEYEEREIPMMPTSMLLVRIMIGKVKDGNRLESILRGIPVRPEVGGWNCVAWVKEAVEIALQDKRALGNPRNLSWDSIRDVAMWYVEDKKAAHRFDGQGEYDQSKAATWDMLEGVERVP</sequence>
<protein>
    <submittedName>
        <fullName evidence="1">Uncharacterized protein</fullName>
    </submittedName>
</protein>
<reference evidence="1 2" key="1">
    <citation type="submission" date="2020-05" db="EMBL/GenBank/DDBJ databases">
        <title>Identification and distribution of gene clusters putatively required for synthesis of sphingolipid metabolism inhibitors in phylogenetically diverse species of the filamentous fungus Fusarium.</title>
        <authorList>
            <person name="Kim H.-S."/>
            <person name="Busman M."/>
            <person name="Brown D.W."/>
            <person name="Divon H."/>
            <person name="Uhlig S."/>
            <person name="Proctor R.H."/>
        </authorList>
    </citation>
    <scope>NUCLEOTIDE SEQUENCE [LARGE SCALE GENOMIC DNA]</scope>
    <source>
        <strain evidence="1 2">NRRL 13617</strain>
    </source>
</reference>
<dbReference type="Proteomes" id="UP000582016">
    <property type="component" value="Unassembled WGS sequence"/>
</dbReference>
<name>A0A8H5ND34_9HYPO</name>